<dbReference type="InterPro" id="IPR000182">
    <property type="entry name" value="GNAT_dom"/>
</dbReference>
<feature type="domain" description="N-acetyltransferase" evidence="1">
    <location>
        <begin position="1"/>
        <end position="175"/>
    </location>
</feature>
<dbReference type="InterPro" id="IPR016181">
    <property type="entry name" value="Acyl_CoA_acyltransferase"/>
</dbReference>
<dbReference type="RefSeq" id="WP_133517246.1">
    <property type="nucleotide sequence ID" value="NZ_JAHDUW010000002.1"/>
</dbReference>
<keyword evidence="3" id="KW-1185">Reference proteome</keyword>
<dbReference type="OrthoDB" id="70064at2157"/>
<protein>
    <submittedName>
        <fullName evidence="2">Putative acetyltransferase</fullName>
    </submittedName>
</protein>
<evidence type="ECO:0000259" key="1">
    <source>
        <dbReference type="PROSITE" id="PS51186"/>
    </source>
</evidence>
<dbReference type="AlphaFoldDB" id="A0A484F7B8"/>
<proteinExistence type="predicted"/>
<dbReference type="Gene3D" id="3.40.630.30">
    <property type="match status" value="1"/>
</dbReference>
<keyword evidence="2" id="KW-0808">Transferase</keyword>
<dbReference type="Pfam" id="PF13527">
    <property type="entry name" value="Acetyltransf_9"/>
    <property type="match status" value="1"/>
</dbReference>
<comment type="caution">
    <text evidence="2">The sequence shown here is derived from an EMBL/GenBank/DDBJ whole genome shotgun (WGS) entry which is preliminary data.</text>
</comment>
<dbReference type="PROSITE" id="PS51186">
    <property type="entry name" value="GNAT"/>
    <property type="match status" value="1"/>
</dbReference>
<organism evidence="2 3">
    <name type="scientific">Methanimicrococcus blatticola</name>
    <dbReference type="NCBI Taxonomy" id="91560"/>
    <lineage>
        <taxon>Archaea</taxon>
        <taxon>Methanobacteriati</taxon>
        <taxon>Methanobacteriota</taxon>
        <taxon>Stenosarchaea group</taxon>
        <taxon>Methanomicrobia</taxon>
        <taxon>Methanosarcinales</taxon>
        <taxon>Methanosarcinaceae</taxon>
        <taxon>Methanimicrococcus</taxon>
    </lineage>
</organism>
<dbReference type="GO" id="GO:0016747">
    <property type="term" value="F:acyltransferase activity, transferring groups other than amino-acyl groups"/>
    <property type="evidence" value="ECO:0007669"/>
    <property type="project" value="InterPro"/>
</dbReference>
<reference evidence="2 3" key="1">
    <citation type="submission" date="2019-03" db="EMBL/GenBank/DDBJ databases">
        <title>Genomic Encyclopedia of Type Strains, Phase IV (KMG-IV): sequencing the most valuable type-strain genomes for metagenomic binning, comparative biology and taxonomic classification.</title>
        <authorList>
            <person name="Goeker M."/>
        </authorList>
    </citation>
    <scope>NUCLEOTIDE SEQUENCE [LARGE SCALE GENOMIC DNA]</scope>
    <source>
        <strain evidence="2 3">DSM 13328</strain>
    </source>
</reference>
<evidence type="ECO:0000313" key="2">
    <source>
        <dbReference type="EMBL" id="TDQ69454.1"/>
    </source>
</evidence>
<gene>
    <name evidence="2" type="ORF">C7391_0780</name>
</gene>
<dbReference type="SUPFAM" id="SSF55729">
    <property type="entry name" value="Acyl-CoA N-acyltransferases (Nat)"/>
    <property type="match status" value="1"/>
</dbReference>
<accession>A0A484F7B8</accession>
<dbReference type="CDD" id="cd04301">
    <property type="entry name" value="NAT_SF"/>
    <property type="match status" value="1"/>
</dbReference>
<evidence type="ECO:0000313" key="3">
    <source>
        <dbReference type="Proteomes" id="UP000294855"/>
    </source>
</evidence>
<name>A0A484F7B8_9EURY</name>
<sequence length="189" mass="21005">MIIRQETETDFPQIYDFVKTAFQTAKRSDGSEQDFINKLRSSGNYIPELALVMIDDTVYENAGDENAGDEPGDKLIGHIMLTKFGIHGVASMPKNTFEILLLAPLAIHIDYRNKGIGSDLVRDSLKRAKAEGYAAVILVGDPQYYERFGFVSAAEFNIKNKQNIPDENVMILELVPGILDGIEGTVDFD</sequence>
<dbReference type="EMBL" id="SNYS01000007">
    <property type="protein sequence ID" value="TDQ69454.1"/>
    <property type="molecule type" value="Genomic_DNA"/>
</dbReference>
<dbReference type="Proteomes" id="UP000294855">
    <property type="component" value="Unassembled WGS sequence"/>
</dbReference>